<evidence type="ECO:0000313" key="1">
    <source>
        <dbReference type="EMBL" id="TWS29003.1"/>
    </source>
</evidence>
<organism evidence="1 2">
    <name type="scientific">Tsukamurella conjunctivitidis</name>
    <dbReference type="NCBI Taxonomy" id="2592068"/>
    <lineage>
        <taxon>Bacteria</taxon>
        <taxon>Bacillati</taxon>
        <taxon>Actinomycetota</taxon>
        <taxon>Actinomycetes</taxon>
        <taxon>Mycobacteriales</taxon>
        <taxon>Tsukamurellaceae</taxon>
        <taxon>Tsukamurella</taxon>
    </lineage>
</organism>
<accession>A0A5C5S309</accession>
<dbReference type="Proteomes" id="UP000319375">
    <property type="component" value="Unassembled WGS sequence"/>
</dbReference>
<dbReference type="RefSeq" id="WP_146486734.1">
    <property type="nucleotide sequence ID" value="NZ_VIGX01000004.1"/>
</dbReference>
<keyword evidence="2" id="KW-1185">Reference proteome</keyword>
<dbReference type="EMBL" id="VIGX01000004">
    <property type="protein sequence ID" value="TWS29003.1"/>
    <property type="molecule type" value="Genomic_DNA"/>
</dbReference>
<protein>
    <submittedName>
        <fullName evidence="1">Uncharacterized protein</fullName>
    </submittedName>
</protein>
<evidence type="ECO:0000313" key="2">
    <source>
        <dbReference type="Proteomes" id="UP000319375"/>
    </source>
</evidence>
<gene>
    <name evidence="1" type="ORF">FK530_09265</name>
</gene>
<reference evidence="1 2" key="1">
    <citation type="submission" date="2019-06" db="EMBL/GenBank/DDBJ databases">
        <title>Tsukamurella conjunctivitidis sp. nov., Tsukamurella assacharolytica sp. nov. and Tsukamurella sputae sp. nov. isolated from patients with conjunctivitis, bacteraemia (lymphoma) and respiratory infection (sputum) in Hong Kong.</title>
        <authorList>
            <person name="Teng J.L.L."/>
            <person name="Lee H.H."/>
            <person name="Fong J.Y.H."/>
            <person name="Fok K.M.N."/>
            <person name="Lau S.K.P."/>
            <person name="Woo P.C.Y."/>
        </authorList>
    </citation>
    <scope>NUCLEOTIDE SEQUENCE [LARGE SCALE GENOMIC DNA]</scope>
    <source>
        <strain evidence="1 2">HKU72</strain>
    </source>
</reference>
<dbReference type="AlphaFoldDB" id="A0A5C5S309"/>
<sequence length="76" mass="7988">MSNSDVTREDVADLISELRSTITRAAAAGRPDIVQRAKDQIERQIGSLAALGAADAQLADAKEALAAAEQALRDLL</sequence>
<comment type="caution">
    <text evidence="1">The sequence shown here is derived from an EMBL/GenBank/DDBJ whole genome shotgun (WGS) entry which is preliminary data.</text>
</comment>
<name>A0A5C5S309_9ACTN</name>
<proteinExistence type="predicted"/>